<dbReference type="HOGENOM" id="CLU_3068346_0_0_1"/>
<dbReference type="Proteomes" id="UP000008177">
    <property type="component" value="Unplaced contigs"/>
</dbReference>
<organism evidence="1 2">
    <name type="scientific">Botryotinia fuckeliana (strain T4)</name>
    <name type="common">Noble rot fungus</name>
    <name type="synonym">Botrytis cinerea</name>
    <dbReference type="NCBI Taxonomy" id="999810"/>
    <lineage>
        <taxon>Eukaryota</taxon>
        <taxon>Fungi</taxon>
        <taxon>Dikarya</taxon>
        <taxon>Ascomycota</taxon>
        <taxon>Pezizomycotina</taxon>
        <taxon>Leotiomycetes</taxon>
        <taxon>Helotiales</taxon>
        <taxon>Sclerotiniaceae</taxon>
        <taxon>Botrytis</taxon>
    </lineage>
</organism>
<proteinExistence type="predicted"/>
<name>G2XNM9_BOTF4</name>
<accession>G2XNM9</accession>
<gene>
    <name evidence="1" type="ORF">BofuT4_uP075680.1</name>
</gene>
<protein>
    <submittedName>
        <fullName evidence="1">Uncharacterized protein</fullName>
    </submittedName>
</protein>
<dbReference type="AlphaFoldDB" id="G2XNM9"/>
<sequence length="53" mass="6150">MYEQVNLYNLWDLSWCHLGQPRLRAKAVGIDPIFGTSNLLQVLPWTNTKSDFV</sequence>
<dbReference type="EMBL" id="FQ790246">
    <property type="protein sequence ID" value="CCD42485.1"/>
    <property type="molecule type" value="Genomic_DNA"/>
</dbReference>
<evidence type="ECO:0000313" key="1">
    <source>
        <dbReference type="EMBL" id="CCD42485.1"/>
    </source>
</evidence>
<reference evidence="2" key="1">
    <citation type="journal article" date="2011" name="PLoS Genet.">
        <title>Genomic analysis of the necrotrophic fungal pathogens Sclerotinia sclerotiorum and Botrytis cinerea.</title>
        <authorList>
            <person name="Amselem J."/>
            <person name="Cuomo C.A."/>
            <person name="van Kan J.A."/>
            <person name="Viaud M."/>
            <person name="Benito E.P."/>
            <person name="Couloux A."/>
            <person name="Coutinho P.M."/>
            <person name="de Vries R.P."/>
            <person name="Dyer P.S."/>
            <person name="Fillinger S."/>
            <person name="Fournier E."/>
            <person name="Gout L."/>
            <person name="Hahn M."/>
            <person name="Kohn L."/>
            <person name="Lapalu N."/>
            <person name="Plummer K.M."/>
            <person name="Pradier J.M."/>
            <person name="Quevillon E."/>
            <person name="Sharon A."/>
            <person name="Simon A."/>
            <person name="ten Have A."/>
            <person name="Tudzynski B."/>
            <person name="Tudzynski P."/>
            <person name="Wincker P."/>
            <person name="Andrew M."/>
            <person name="Anthouard V."/>
            <person name="Beever R.E."/>
            <person name="Beffa R."/>
            <person name="Benoit I."/>
            <person name="Bouzid O."/>
            <person name="Brault B."/>
            <person name="Chen Z."/>
            <person name="Choquer M."/>
            <person name="Collemare J."/>
            <person name="Cotton P."/>
            <person name="Danchin E.G."/>
            <person name="Da Silva C."/>
            <person name="Gautier A."/>
            <person name="Giraud C."/>
            <person name="Giraud T."/>
            <person name="Gonzalez C."/>
            <person name="Grossetete S."/>
            <person name="Guldener U."/>
            <person name="Henrissat B."/>
            <person name="Howlett B.J."/>
            <person name="Kodira C."/>
            <person name="Kretschmer M."/>
            <person name="Lappartient A."/>
            <person name="Leroch M."/>
            <person name="Levis C."/>
            <person name="Mauceli E."/>
            <person name="Neuveglise C."/>
            <person name="Oeser B."/>
            <person name="Pearson M."/>
            <person name="Poulain J."/>
            <person name="Poussereau N."/>
            <person name="Quesneville H."/>
            <person name="Rascle C."/>
            <person name="Schumacher J."/>
            <person name="Segurens B."/>
            <person name="Sexton A."/>
            <person name="Silva E."/>
            <person name="Sirven C."/>
            <person name="Soanes D.M."/>
            <person name="Talbot N.J."/>
            <person name="Templeton M."/>
            <person name="Yandava C."/>
            <person name="Yarden O."/>
            <person name="Zeng Q."/>
            <person name="Rollins J.A."/>
            <person name="Lebrun M.H."/>
            <person name="Dickman M."/>
        </authorList>
    </citation>
    <scope>NUCLEOTIDE SEQUENCE [LARGE SCALE GENOMIC DNA]</scope>
    <source>
        <strain evidence="2">T4</strain>
    </source>
</reference>
<evidence type="ECO:0000313" key="2">
    <source>
        <dbReference type="Proteomes" id="UP000008177"/>
    </source>
</evidence>
<dbReference type="InParanoid" id="G2XNM9"/>